<dbReference type="GO" id="GO:0005762">
    <property type="term" value="C:mitochondrial large ribosomal subunit"/>
    <property type="evidence" value="ECO:0007669"/>
    <property type="project" value="TreeGrafter"/>
</dbReference>
<comment type="subcellular location">
    <subcellularLocation>
        <location evidence="1">Mitochondrion</location>
    </subcellularLocation>
</comment>
<gene>
    <name evidence="9" type="ORF">AMS68_003547</name>
</gene>
<evidence type="ECO:0000313" key="9">
    <source>
        <dbReference type="EMBL" id="QIW98029.1"/>
    </source>
</evidence>
<evidence type="ECO:0000256" key="3">
    <source>
        <dbReference type="ARBA" id="ARBA00022980"/>
    </source>
</evidence>
<evidence type="ECO:0000256" key="4">
    <source>
        <dbReference type="ARBA" id="ARBA00023128"/>
    </source>
</evidence>
<evidence type="ECO:0000313" key="10">
    <source>
        <dbReference type="Proteomes" id="UP000503462"/>
    </source>
</evidence>
<proteinExistence type="inferred from homology"/>
<dbReference type="GO" id="GO:0003735">
    <property type="term" value="F:structural constituent of ribosome"/>
    <property type="evidence" value="ECO:0007669"/>
    <property type="project" value="TreeGrafter"/>
</dbReference>
<dbReference type="PANTHER" id="PTHR28595:SF1">
    <property type="entry name" value="LARGE RIBOSOMAL SUBUNIT PROTEIN ML54"/>
    <property type="match status" value="1"/>
</dbReference>
<dbReference type="Pfam" id="PF08561">
    <property type="entry name" value="Ribosomal_L37"/>
    <property type="match status" value="1"/>
</dbReference>
<organism evidence="9 10">
    <name type="scientific">Peltaster fructicola</name>
    <dbReference type="NCBI Taxonomy" id="286661"/>
    <lineage>
        <taxon>Eukaryota</taxon>
        <taxon>Fungi</taxon>
        <taxon>Dikarya</taxon>
        <taxon>Ascomycota</taxon>
        <taxon>Pezizomycotina</taxon>
        <taxon>Dothideomycetes</taxon>
        <taxon>Dothideomycetes incertae sedis</taxon>
        <taxon>Peltaster</taxon>
    </lineage>
</organism>
<accession>A0A6H0XUA3</accession>
<feature type="region of interest" description="Disordered" evidence="8">
    <location>
        <begin position="42"/>
        <end position="95"/>
    </location>
</feature>
<evidence type="ECO:0000256" key="5">
    <source>
        <dbReference type="ARBA" id="ARBA00023274"/>
    </source>
</evidence>
<evidence type="ECO:0000256" key="1">
    <source>
        <dbReference type="ARBA" id="ARBA00004173"/>
    </source>
</evidence>
<name>A0A6H0XUA3_9PEZI</name>
<dbReference type="PANTHER" id="PTHR28595">
    <property type="entry name" value="39S RIBOSOMAL PROTEIN L54, MITOCHONDRIAL"/>
    <property type="match status" value="1"/>
</dbReference>
<evidence type="ECO:0000256" key="8">
    <source>
        <dbReference type="SAM" id="MobiDB-lite"/>
    </source>
</evidence>
<evidence type="ECO:0000256" key="2">
    <source>
        <dbReference type="ARBA" id="ARBA00022946"/>
    </source>
</evidence>
<keyword evidence="2" id="KW-0809">Transit peptide</keyword>
<keyword evidence="3" id="KW-0689">Ribosomal protein</keyword>
<evidence type="ECO:0000256" key="6">
    <source>
        <dbReference type="ARBA" id="ARBA00033752"/>
    </source>
</evidence>
<keyword evidence="5" id="KW-0687">Ribonucleoprotein</keyword>
<keyword evidence="4" id="KW-0496">Mitochondrion</keyword>
<keyword evidence="10" id="KW-1185">Reference proteome</keyword>
<dbReference type="AlphaFoldDB" id="A0A6H0XUA3"/>
<comment type="similarity">
    <text evidence="6">Belongs to the mitochondrion-specific ribosomal protein mL54 family.</text>
</comment>
<reference evidence="9 10" key="1">
    <citation type="journal article" date="2016" name="Sci. Rep.">
        <title>Peltaster fructicola genome reveals evolution from an invasive phytopathogen to an ectophytic parasite.</title>
        <authorList>
            <person name="Xu C."/>
            <person name="Chen H."/>
            <person name="Gleason M.L."/>
            <person name="Xu J.R."/>
            <person name="Liu H."/>
            <person name="Zhang R."/>
            <person name="Sun G."/>
        </authorList>
    </citation>
    <scope>NUCLEOTIDE SEQUENCE [LARGE SCALE GENOMIC DNA]</scope>
    <source>
        <strain evidence="9 10">LNHT1506</strain>
    </source>
</reference>
<dbReference type="InterPro" id="IPR013870">
    <property type="entry name" value="Ribosomal_mL54"/>
</dbReference>
<protein>
    <recommendedName>
        <fullName evidence="7">Large ribosomal subunit protein mL54</fullName>
    </recommendedName>
</protein>
<dbReference type="EMBL" id="CP051140">
    <property type="protein sequence ID" value="QIW98029.1"/>
    <property type="molecule type" value="Genomic_DNA"/>
</dbReference>
<dbReference type="OrthoDB" id="10252718at2759"/>
<evidence type="ECO:0000256" key="7">
    <source>
        <dbReference type="ARBA" id="ARBA00035179"/>
    </source>
</evidence>
<feature type="compositionally biased region" description="Polar residues" evidence="8">
    <location>
        <begin position="59"/>
        <end position="92"/>
    </location>
</feature>
<dbReference type="Proteomes" id="UP000503462">
    <property type="component" value="Chromosome 2"/>
</dbReference>
<sequence length="223" mass="24401">MANMICNNCLMRMAQPNALSAANKVIRRAFTSSSITRAAAVSAQTATATNPRPNDKPAATSTSAAQPFTAGTTPKNAAPTSTASPKPRQPSSALAGLPLRGINYMKNQQDPIALEDHEYPDWLWEVLDKKESKKDDLDGEGDLFSKSAKQRRIAAKALRKQQLRDPNSMVPKVPLYEQTIDIYAGDGTLEGAARANAARQELTKAMRDQRRNKIKETNFLKTM</sequence>